<evidence type="ECO:0000313" key="2">
    <source>
        <dbReference type="Proteomes" id="UP000615755"/>
    </source>
</evidence>
<protein>
    <recommendedName>
        <fullName evidence="3">TonB-dependent receptor</fullName>
    </recommendedName>
</protein>
<accession>A0ABR9EGX9</accession>
<evidence type="ECO:0000313" key="1">
    <source>
        <dbReference type="EMBL" id="MBE0369977.1"/>
    </source>
</evidence>
<organism evidence="1 2">
    <name type="scientific">Pseudoalteromonas aurantia 208</name>
    <dbReference type="NCBI Taxonomy" id="1314867"/>
    <lineage>
        <taxon>Bacteria</taxon>
        <taxon>Pseudomonadati</taxon>
        <taxon>Pseudomonadota</taxon>
        <taxon>Gammaproteobacteria</taxon>
        <taxon>Alteromonadales</taxon>
        <taxon>Pseudoalteromonadaceae</taxon>
        <taxon>Pseudoalteromonas</taxon>
    </lineage>
</organism>
<proteinExistence type="predicted"/>
<sequence>MGTPKILNADHWGQFSAQNALDIIENVPEFTLVEKPSERGLSNATVNILINGVPSIPEHSSPQAYLKQIPIDQIKRVDFYNTNHPYSVASQFSQLINIITHKNNSQTTLYTEFAQQADKVMLDNIALKIAMPWQGWNHQFSANSQNTRYISTADIYEQTPDNIANHIGDESYKEKDKSHSLSLTSRLEDQKNLLQLTINNEKNNYHESTRNLFSTNSKQLFLENTQKSQLNVGVDWQYKGLSTWQLHSVASLRNMQDKTHTHATFFNSTTHSRPQDSSVFMQTQNWRELAAKVILSQPTHALSPELGIAYSRNELIASTLPSEAQSPHYISSDIQEIRYEPYVKLQYALNQNWQVYARINAESAKLTTQGNDSFEFSKVYIKPFVRLSFDNKNAVSISATVKQQVKQLDFEPFIASEESNYDRAFIGNLRLKPMKYDELEMQINYIPNTLVNINLNTFFQWQRDIHEYTLLSDTEVGIGNAGSAQYFGTDLQITLQTDKIVPNSRLEMTHTYRHAIFNDSITGKRAITGLTPQQLNLDFKQDFNALSWGVHYQKSHVYTEYYYDEIYTEKTAPQLSFFTEFNFNTTTHMRFNLTAFGRDKTEFKRQVFTLNRANSLLRNHLYYDVAKPKMSLTVTLKL</sequence>
<comment type="caution">
    <text evidence="1">The sequence shown here is derived from an EMBL/GenBank/DDBJ whole genome shotgun (WGS) entry which is preliminary data.</text>
</comment>
<name>A0ABR9EGX9_9GAMM</name>
<keyword evidence="2" id="KW-1185">Reference proteome</keyword>
<dbReference type="Proteomes" id="UP000615755">
    <property type="component" value="Unassembled WGS sequence"/>
</dbReference>
<dbReference type="SUPFAM" id="SSF56935">
    <property type="entry name" value="Porins"/>
    <property type="match status" value="1"/>
</dbReference>
<gene>
    <name evidence="1" type="ORF">PAUR_a4592</name>
</gene>
<evidence type="ECO:0008006" key="3">
    <source>
        <dbReference type="Google" id="ProtNLM"/>
    </source>
</evidence>
<dbReference type="EMBL" id="AQGV01000014">
    <property type="protein sequence ID" value="MBE0369977.1"/>
    <property type="molecule type" value="Genomic_DNA"/>
</dbReference>
<reference evidence="1 2" key="1">
    <citation type="submission" date="2015-03" db="EMBL/GenBank/DDBJ databases">
        <title>Genome sequence of Pseudoalteromonas aurantia.</title>
        <authorList>
            <person name="Xie B.-B."/>
            <person name="Rong J.-C."/>
            <person name="Qin Q.-L."/>
            <person name="Zhang Y.-Z."/>
        </authorList>
    </citation>
    <scope>NUCLEOTIDE SEQUENCE [LARGE SCALE GENOMIC DNA]</scope>
    <source>
        <strain evidence="1 2">208</strain>
    </source>
</reference>